<dbReference type="RefSeq" id="WP_157325021.1">
    <property type="nucleotide sequence ID" value="NZ_WSEM01000034.1"/>
</dbReference>
<reference evidence="1 2" key="1">
    <citation type="submission" date="2019-12" db="EMBL/GenBank/DDBJ databases">
        <authorList>
            <person name="Huq M.A."/>
        </authorList>
    </citation>
    <scope>NUCLEOTIDE SEQUENCE [LARGE SCALE GENOMIC DNA]</scope>
    <source>
        <strain evidence="1 2">MAH-34</strain>
    </source>
</reference>
<evidence type="ECO:0000313" key="1">
    <source>
        <dbReference type="EMBL" id="MVQ39150.1"/>
    </source>
</evidence>
<evidence type="ECO:0008006" key="3">
    <source>
        <dbReference type="Google" id="ProtNLM"/>
    </source>
</evidence>
<sequence length="73" mass="8231">MTTKQVKISYNEVPVPVYLIGTTQKLIPALLSALRLNKLTLASIKESPLYIDLYNSEAILYASEGNKYRIPIF</sequence>
<dbReference type="Proteomes" id="UP000467637">
    <property type="component" value="Unassembled WGS sequence"/>
</dbReference>
<keyword evidence="2" id="KW-1185">Reference proteome</keyword>
<evidence type="ECO:0000313" key="2">
    <source>
        <dbReference type="Proteomes" id="UP000467637"/>
    </source>
</evidence>
<proteinExistence type="predicted"/>
<protein>
    <recommendedName>
        <fullName evidence="3">DUF4180 domain-containing protein</fullName>
    </recommendedName>
</protein>
<gene>
    <name evidence="1" type="ORF">GON05_31625</name>
</gene>
<accession>A0ABW9UMN6</accession>
<organism evidence="1 2">
    <name type="scientific">Paenibacillus anseongense</name>
    <dbReference type="NCBI Taxonomy" id="2682845"/>
    <lineage>
        <taxon>Bacteria</taxon>
        <taxon>Bacillati</taxon>
        <taxon>Bacillota</taxon>
        <taxon>Bacilli</taxon>
        <taxon>Bacillales</taxon>
        <taxon>Paenibacillaceae</taxon>
        <taxon>Paenibacillus</taxon>
    </lineage>
</organism>
<name>A0ABW9UMN6_9BACL</name>
<comment type="caution">
    <text evidence="1">The sequence shown here is derived from an EMBL/GenBank/DDBJ whole genome shotgun (WGS) entry which is preliminary data.</text>
</comment>
<dbReference type="EMBL" id="WSEM01000034">
    <property type="protein sequence ID" value="MVQ39150.1"/>
    <property type="molecule type" value="Genomic_DNA"/>
</dbReference>